<accession>W4JNY4</accession>
<evidence type="ECO:0000256" key="1">
    <source>
        <dbReference type="ARBA" id="ARBA00023277"/>
    </source>
</evidence>
<dbReference type="PANTHER" id="PTHR15048">
    <property type="entry name" value="STARCH-BINDING DOMAIN-CONTAINING PROTEIN 1"/>
    <property type="match status" value="1"/>
</dbReference>
<dbReference type="EMBL" id="KI925466">
    <property type="protein sequence ID" value="ETW75199.1"/>
    <property type="molecule type" value="Genomic_DNA"/>
</dbReference>
<evidence type="ECO:0000256" key="2">
    <source>
        <dbReference type="ARBA" id="ARBA00023326"/>
    </source>
</evidence>
<dbReference type="InterPro" id="IPR002044">
    <property type="entry name" value="CBM20"/>
</dbReference>
<dbReference type="InterPro" id="IPR013783">
    <property type="entry name" value="Ig-like_fold"/>
</dbReference>
<dbReference type="eggNOG" id="ENOG502QPM2">
    <property type="taxonomic scope" value="Eukaryota"/>
</dbReference>
<dbReference type="Gene3D" id="2.60.40.10">
    <property type="entry name" value="Immunoglobulins"/>
    <property type="match status" value="1"/>
</dbReference>
<name>W4JNY4_HETIT</name>
<dbReference type="InParanoid" id="W4JNY4"/>
<feature type="region of interest" description="Disordered" evidence="3">
    <location>
        <begin position="1"/>
        <end position="29"/>
    </location>
</feature>
<dbReference type="AlphaFoldDB" id="W4JNY4"/>
<dbReference type="Proteomes" id="UP000030671">
    <property type="component" value="Unassembled WGS sequence"/>
</dbReference>
<dbReference type="GeneID" id="20666690"/>
<dbReference type="GO" id="GO:2001070">
    <property type="term" value="F:starch binding"/>
    <property type="evidence" value="ECO:0007669"/>
    <property type="project" value="InterPro"/>
</dbReference>
<evidence type="ECO:0000313" key="5">
    <source>
        <dbReference type="EMBL" id="ETW75199.1"/>
    </source>
</evidence>
<dbReference type="RefSeq" id="XP_009552639.1">
    <property type="nucleotide sequence ID" value="XM_009554344.1"/>
</dbReference>
<evidence type="ECO:0000259" key="4">
    <source>
        <dbReference type="PROSITE" id="PS51166"/>
    </source>
</evidence>
<keyword evidence="2" id="KW-0624">Polysaccharide degradation</keyword>
<dbReference type="InterPro" id="IPR013784">
    <property type="entry name" value="Carb-bd-like_fold"/>
</dbReference>
<dbReference type="SMART" id="SM01065">
    <property type="entry name" value="CBM_2"/>
    <property type="match status" value="1"/>
</dbReference>
<dbReference type="CDD" id="cd05808">
    <property type="entry name" value="CBM20_alpha_amylase"/>
    <property type="match status" value="1"/>
</dbReference>
<keyword evidence="6" id="KW-1185">Reference proteome</keyword>
<feature type="domain" description="CBM20" evidence="4">
    <location>
        <begin position="132"/>
        <end position="232"/>
    </location>
</feature>
<dbReference type="FunFam" id="2.60.40.10:FF:000552">
    <property type="entry name" value="Related to glucoamylase"/>
    <property type="match status" value="1"/>
</dbReference>
<dbReference type="PANTHER" id="PTHR15048:SF0">
    <property type="entry name" value="STARCH-BINDING DOMAIN-CONTAINING PROTEIN 1"/>
    <property type="match status" value="1"/>
</dbReference>
<sequence>MSDTRPHSTVDTCFAHHPPSDLQAPGDRSAPGSINFFQQFSSAITAGSHASSTSNCTTLTAAIKTFTDAFVAELAKNTSPSGRRSGSPDNMVDLPRSFASAFAASDARGGVIAIHWGATDLVVPSSSSTSSGASSGTVAVTFDVHATTVWGENIYITGSVGALKNWSPKNALLLSAAKYPTWSITINLPANTPIQYKYIRKYKGATTWEKDPNKRITTPSGDTCIVKDSWRGRR</sequence>
<dbReference type="GO" id="GO:0016787">
    <property type="term" value="F:hydrolase activity"/>
    <property type="evidence" value="ECO:0007669"/>
    <property type="project" value="UniProtKB-KW"/>
</dbReference>
<evidence type="ECO:0000313" key="6">
    <source>
        <dbReference type="Proteomes" id="UP000030671"/>
    </source>
</evidence>
<gene>
    <name evidence="5" type="ORF">HETIRDRAFT_120354</name>
</gene>
<dbReference type="KEGG" id="hir:HETIRDRAFT_120354"/>
<dbReference type="Pfam" id="PF00686">
    <property type="entry name" value="CBM_20"/>
    <property type="match status" value="1"/>
</dbReference>
<dbReference type="SUPFAM" id="SSF49452">
    <property type="entry name" value="Starch-binding domain-like"/>
    <property type="match status" value="1"/>
</dbReference>
<evidence type="ECO:0000256" key="3">
    <source>
        <dbReference type="SAM" id="MobiDB-lite"/>
    </source>
</evidence>
<dbReference type="GO" id="GO:0016020">
    <property type="term" value="C:membrane"/>
    <property type="evidence" value="ECO:0007669"/>
    <property type="project" value="TreeGrafter"/>
</dbReference>
<protein>
    <submittedName>
        <fullName evidence="5">Glycoside hydrolase family 15 protein</fullName>
    </submittedName>
</protein>
<keyword evidence="1" id="KW-0119">Carbohydrate metabolism</keyword>
<dbReference type="HOGENOM" id="CLU_012173_1_1_1"/>
<reference evidence="5 6" key="1">
    <citation type="journal article" date="2012" name="New Phytol.">
        <title>Insight into trade-off between wood decay and parasitism from the genome of a fungal forest pathogen.</title>
        <authorList>
            <person name="Olson A."/>
            <person name="Aerts A."/>
            <person name="Asiegbu F."/>
            <person name="Belbahri L."/>
            <person name="Bouzid O."/>
            <person name="Broberg A."/>
            <person name="Canback B."/>
            <person name="Coutinho P.M."/>
            <person name="Cullen D."/>
            <person name="Dalman K."/>
            <person name="Deflorio G."/>
            <person name="van Diepen L.T."/>
            <person name="Dunand C."/>
            <person name="Duplessis S."/>
            <person name="Durling M."/>
            <person name="Gonthier P."/>
            <person name="Grimwood J."/>
            <person name="Fossdal C.G."/>
            <person name="Hansson D."/>
            <person name="Henrissat B."/>
            <person name="Hietala A."/>
            <person name="Himmelstrand K."/>
            <person name="Hoffmeister D."/>
            <person name="Hogberg N."/>
            <person name="James T.Y."/>
            <person name="Karlsson M."/>
            <person name="Kohler A."/>
            <person name="Kues U."/>
            <person name="Lee Y.H."/>
            <person name="Lin Y.C."/>
            <person name="Lind M."/>
            <person name="Lindquist E."/>
            <person name="Lombard V."/>
            <person name="Lucas S."/>
            <person name="Lunden K."/>
            <person name="Morin E."/>
            <person name="Murat C."/>
            <person name="Park J."/>
            <person name="Raffaello T."/>
            <person name="Rouze P."/>
            <person name="Salamov A."/>
            <person name="Schmutz J."/>
            <person name="Solheim H."/>
            <person name="Stahlberg J."/>
            <person name="Velez H."/>
            <person name="de Vries R.P."/>
            <person name="Wiebenga A."/>
            <person name="Woodward S."/>
            <person name="Yakovlev I."/>
            <person name="Garbelotto M."/>
            <person name="Martin F."/>
            <person name="Grigoriev I.V."/>
            <person name="Stenlid J."/>
        </authorList>
    </citation>
    <scope>NUCLEOTIDE SEQUENCE [LARGE SCALE GENOMIC DNA]</scope>
    <source>
        <strain evidence="5 6">TC 32-1</strain>
    </source>
</reference>
<keyword evidence="5" id="KW-0378">Hydrolase</keyword>
<dbReference type="OrthoDB" id="6123450at2759"/>
<organism evidence="5 6">
    <name type="scientific">Heterobasidion irregulare (strain TC 32-1)</name>
    <dbReference type="NCBI Taxonomy" id="747525"/>
    <lineage>
        <taxon>Eukaryota</taxon>
        <taxon>Fungi</taxon>
        <taxon>Dikarya</taxon>
        <taxon>Basidiomycota</taxon>
        <taxon>Agaricomycotina</taxon>
        <taxon>Agaricomycetes</taxon>
        <taxon>Russulales</taxon>
        <taxon>Bondarzewiaceae</taxon>
        <taxon>Heterobasidion</taxon>
        <taxon>Heterobasidion annosum species complex</taxon>
    </lineage>
</organism>
<dbReference type="PROSITE" id="PS51166">
    <property type="entry name" value="CBM20"/>
    <property type="match status" value="1"/>
</dbReference>
<dbReference type="STRING" id="747525.W4JNY4"/>
<proteinExistence type="predicted"/>
<dbReference type="GO" id="GO:0000272">
    <property type="term" value="P:polysaccharide catabolic process"/>
    <property type="evidence" value="ECO:0007669"/>
    <property type="project" value="UniProtKB-KW"/>
</dbReference>